<sequence>MLKKCERCGDDFVPYVGRQRFCCRECSDAWFAEERRTAVRRLRESEGDAAPQSYFAMEQARSDANATLIGSAYTPPLTVPQWSLDAAALPKEEPLGWRVDEVPECSGVGQPIDEAREA</sequence>
<evidence type="ECO:0000313" key="1">
    <source>
        <dbReference type="EMBL" id="BCE53067.1"/>
    </source>
</evidence>
<gene>
    <name evidence="1" type="ORF">XF5B_05790</name>
    <name evidence="2" type="ORF">XF6B_05820</name>
    <name evidence="3" type="ORF">XF9B_05830</name>
</gene>
<dbReference type="EMBL" id="AP023098">
    <property type="protein sequence ID" value="BCE79162.1"/>
    <property type="molecule type" value="Genomic_DNA"/>
</dbReference>
<dbReference type="EMBL" id="AP023096">
    <property type="protein sequence ID" value="BCE61783.1"/>
    <property type="molecule type" value="Genomic_DNA"/>
</dbReference>
<dbReference type="RefSeq" id="WP_182869555.1">
    <property type="nucleotide sequence ID" value="NZ_AP022638.1"/>
</dbReference>
<organism evidence="1">
    <name type="scientific">Bradyrhizobium diazoefficiens</name>
    <dbReference type="NCBI Taxonomy" id="1355477"/>
    <lineage>
        <taxon>Bacteria</taxon>
        <taxon>Pseudomonadati</taxon>
        <taxon>Pseudomonadota</taxon>
        <taxon>Alphaproteobacteria</taxon>
        <taxon>Hyphomicrobiales</taxon>
        <taxon>Nitrobacteraceae</taxon>
        <taxon>Bradyrhizobium</taxon>
    </lineage>
</organism>
<dbReference type="AlphaFoldDB" id="A0A809ZNN3"/>
<proteinExistence type="predicted"/>
<evidence type="ECO:0000313" key="3">
    <source>
        <dbReference type="EMBL" id="BCE79162.1"/>
    </source>
</evidence>
<reference evidence="1" key="1">
    <citation type="submission" date="2020-05" db="EMBL/GenBank/DDBJ databases">
        <title>Complete genome sequence of Bradyrhizobium diazoefficiens XF5 isolated from soybean nodule.</title>
        <authorList>
            <person name="Noda R."/>
            <person name="Kakizaki K."/>
            <person name="Minamisawa K."/>
        </authorList>
    </citation>
    <scope>NUCLEOTIDE SEQUENCE</scope>
    <source>
        <strain evidence="1">XF5</strain>
    </source>
</reference>
<name>A0A809ZNN3_9BRAD</name>
<accession>A0A809ZNN3</accession>
<reference evidence="3" key="3">
    <citation type="submission" date="2020-05" db="EMBL/GenBank/DDBJ databases">
        <title>Complete genome sequence of Bradyrhizobium diazoefficiens XF9 isolated from soybean nodule.</title>
        <authorList>
            <person name="Noda R."/>
            <person name="Kakizaki K."/>
            <person name="Minamisawa K."/>
        </authorList>
    </citation>
    <scope>NUCLEOTIDE SEQUENCE</scope>
    <source>
        <strain evidence="3">XF9</strain>
    </source>
</reference>
<evidence type="ECO:0000313" key="2">
    <source>
        <dbReference type="EMBL" id="BCE61783.1"/>
    </source>
</evidence>
<protein>
    <submittedName>
        <fullName evidence="1">Uncharacterized protein</fullName>
    </submittedName>
</protein>
<reference evidence="2" key="2">
    <citation type="submission" date="2020-05" db="EMBL/GenBank/DDBJ databases">
        <title>Complete genome sequence of Bradyrhizobium diazoefficiens XF6 isolated from soybean nodule.</title>
        <authorList>
            <person name="Noda R."/>
            <person name="Kakizaki K."/>
            <person name="Minamisawa K."/>
        </authorList>
    </citation>
    <scope>NUCLEOTIDE SEQUENCE</scope>
    <source>
        <strain evidence="2">XF6</strain>
    </source>
</reference>
<dbReference type="EMBL" id="AP023095">
    <property type="protein sequence ID" value="BCE53067.1"/>
    <property type="molecule type" value="Genomic_DNA"/>
</dbReference>